<protein>
    <submittedName>
        <fullName evidence="2">Uncharacterized protein</fullName>
    </submittedName>
</protein>
<dbReference type="Proteomes" id="UP000265618">
    <property type="component" value="Unassembled WGS sequence"/>
</dbReference>
<accession>A0A9K3DEK4</accession>
<feature type="non-terminal residue" evidence="2">
    <location>
        <position position="1"/>
    </location>
</feature>
<proteinExistence type="predicted"/>
<feature type="compositionally biased region" description="Basic and acidic residues" evidence="1">
    <location>
        <begin position="22"/>
        <end position="35"/>
    </location>
</feature>
<name>A0A9K3DEK4_9EUKA</name>
<organism evidence="2 3">
    <name type="scientific">Kipferlia bialata</name>
    <dbReference type="NCBI Taxonomy" id="797122"/>
    <lineage>
        <taxon>Eukaryota</taxon>
        <taxon>Metamonada</taxon>
        <taxon>Carpediemonas-like organisms</taxon>
        <taxon>Kipferlia</taxon>
    </lineage>
</organism>
<feature type="compositionally biased region" description="Low complexity" evidence="1">
    <location>
        <begin position="98"/>
        <end position="114"/>
    </location>
</feature>
<evidence type="ECO:0000313" key="2">
    <source>
        <dbReference type="EMBL" id="GIQ92588.1"/>
    </source>
</evidence>
<dbReference type="EMBL" id="BDIP01010059">
    <property type="protein sequence ID" value="GIQ92588.1"/>
    <property type="molecule type" value="Genomic_DNA"/>
</dbReference>
<feature type="compositionally biased region" description="Basic and acidic residues" evidence="1">
    <location>
        <begin position="45"/>
        <end position="55"/>
    </location>
</feature>
<evidence type="ECO:0000256" key="1">
    <source>
        <dbReference type="SAM" id="MobiDB-lite"/>
    </source>
</evidence>
<evidence type="ECO:0000313" key="3">
    <source>
        <dbReference type="Proteomes" id="UP000265618"/>
    </source>
</evidence>
<gene>
    <name evidence="2" type="ORF">KIPB_016448</name>
</gene>
<sequence>MFITGTAKGNIELSGVYPNDRSSQERGREKERDSSHSGTRHHKERGREKERERGRQNQHRVGRALRSADIQRERERERERDSAAVPYQMRHIKTLSGHSDTVSSVTLSLSPSHP</sequence>
<feature type="compositionally biased region" description="Basic and acidic residues" evidence="1">
    <location>
        <begin position="69"/>
        <end position="82"/>
    </location>
</feature>
<comment type="caution">
    <text evidence="2">The sequence shown here is derived from an EMBL/GenBank/DDBJ whole genome shotgun (WGS) entry which is preliminary data.</text>
</comment>
<feature type="region of interest" description="Disordered" evidence="1">
    <location>
        <begin position="1"/>
        <end position="114"/>
    </location>
</feature>
<reference evidence="2 3" key="1">
    <citation type="journal article" date="2018" name="PLoS ONE">
        <title>The draft genome of Kipferlia bialata reveals reductive genome evolution in fornicate parasites.</title>
        <authorList>
            <person name="Tanifuji G."/>
            <person name="Takabayashi S."/>
            <person name="Kume K."/>
            <person name="Takagi M."/>
            <person name="Nakayama T."/>
            <person name="Kamikawa R."/>
            <person name="Inagaki Y."/>
            <person name="Hashimoto T."/>
        </authorList>
    </citation>
    <scope>NUCLEOTIDE SEQUENCE [LARGE SCALE GENOMIC DNA]</scope>
    <source>
        <strain evidence="2">NY0173</strain>
    </source>
</reference>
<dbReference type="AlphaFoldDB" id="A0A9K3DEK4"/>
<keyword evidence="3" id="KW-1185">Reference proteome</keyword>